<dbReference type="Gene3D" id="3.40.50.11060">
    <property type="entry name" value="GTPase HflX, N-terminal domain"/>
    <property type="match status" value="1"/>
</dbReference>
<dbReference type="Gene3D" id="3.40.50.300">
    <property type="entry name" value="P-loop containing nucleotide triphosphate hydrolases"/>
    <property type="match status" value="1"/>
</dbReference>
<keyword evidence="3" id="KW-0460">Magnesium</keyword>
<dbReference type="EMBL" id="JAXCGZ010015448">
    <property type="protein sequence ID" value="KAK7070264.1"/>
    <property type="molecule type" value="Genomic_DNA"/>
</dbReference>
<keyword evidence="7" id="KW-1185">Reference proteome</keyword>
<reference evidence="6 7" key="1">
    <citation type="submission" date="2023-11" db="EMBL/GenBank/DDBJ databases">
        <title>Halocaridina rubra genome assembly.</title>
        <authorList>
            <person name="Smith C."/>
        </authorList>
    </citation>
    <scope>NUCLEOTIDE SEQUENCE [LARGE SCALE GENOMIC DNA]</scope>
    <source>
        <strain evidence="6">EP-1</strain>
        <tissue evidence="6">Whole</tissue>
    </source>
</reference>
<dbReference type="PROSITE" id="PS51705">
    <property type="entry name" value="G_HFLX"/>
    <property type="match status" value="1"/>
</dbReference>
<dbReference type="InterPro" id="IPR042108">
    <property type="entry name" value="GTPase_HflX_N_sf"/>
</dbReference>
<evidence type="ECO:0000313" key="6">
    <source>
        <dbReference type="EMBL" id="KAK7070264.1"/>
    </source>
</evidence>
<accession>A0AAN8X1F1</accession>
<dbReference type="InterPro" id="IPR025121">
    <property type="entry name" value="GTPase_HflX_N"/>
</dbReference>
<name>A0AAN8X1F1_HALRR</name>
<protein>
    <submittedName>
        <fullName evidence="6">GTP-binding protein 6</fullName>
    </submittedName>
</protein>
<keyword evidence="1" id="KW-0479">Metal-binding</keyword>
<evidence type="ECO:0000256" key="1">
    <source>
        <dbReference type="ARBA" id="ARBA00022723"/>
    </source>
</evidence>
<proteinExistence type="predicted"/>
<dbReference type="Pfam" id="PF01926">
    <property type="entry name" value="MMR_HSR1"/>
    <property type="match status" value="1"/>
</dbReference>
<keyword evidence="4" id="KW-0342">GTP-binding</keyword>
<dbReference type="InterPro" id="IPR027417">
    <property type="entry name" value="P-loop_NTPase"/>
</dbReference>
<comment type="caution">
    <text evidence="6">The sequence shown here is derived from an EMBL/GenBank/DDBJ whole genome shotgun (WGS) entry which is preliminary data.</text>
</comment>
<dbReference type="InterPro" id="IPR030394">
    <property type="entry name" value="G_HFLX_dom"/>
</dbReference>
<evidence type="ECO:0000256" key="2">
    <source>
        <dbReference type="ARBA" id="ARBA00022741"/>
    </source>
</evidence>
<dbReference type="GO" id="GO:0046872">
    <property type="term" value="F:metal ion binding"/>
    <property type="evidence" value="ECO:0007669"/>
    <property type="project" value="UniProtKB-KW"/>
</dbReference>
<feature type="domain" description="Hflx-type G" evidence="5">
    <location>
        <begin position="314"/>
        <end position="477"/>
    </location>
</feature>
<evidence type="ECO:0000256" key="4">
    <source>
        <dbReference type="ARBA" id="ARBA00023134"/>
    </source>
</evidence>
<dbReference type="InterPro" id="IPR016496">
    <property type="entry name" value="GTPase_HflX"/>
</dbReference>
<sequence>MFSFYQSCGKFGLHRASVGFRIQLKVFEHYFPKAYTSCIFSKTAVSPRVYQTSHISMAYFQNIDILYFVSRKTFGTTTLLAKKKKVKKDKAVLPQAEAENDFETAILNDPEFDNLRNEMDILSFLGSQSGRRYDMGVLVLQPWIKWGPNMKHNTTAQRMLDEAVALIATLPGIRIIHKEVVPVRSIDGKVVFGSGTLERLLSLSRSLQGISSVFISIEMLKLMQVEALEEVFGMRVMDRYSVVLSIFRHHARTKEAKLQVALAELPYIKKRIGIQREKERMMMMEREKRLRNTLNAISGNRALIRQNRTNSDIPTVAVVGYTNAGKTSLIHAITGDSRAEGKNYLFATLDVTAHGGRLPCGLEVLFIDTVGFIQDIPTDLIASFKATLEDAVFANVVVHIQDASNPDYKLQGMIVEDTLSSLPLPKDTPIITVANKIDLGTNSSDIDDNRTHMVSSTTGQGLDSLLSDIEDKVLKVTGRKYWRFALSTGSDEIRWLRNATGLVYEEVNPDNPQITEVVAVMTSQEVAAYNRRFKCRN</sequence>
<dbReference type="GO" id="GO:0043022">
    <property type="term" value="F:ribosome binding"/>
    <property type="evidence" value="ECO:0007669"/>
    <property type="project" value="TreeGrafter"/>
</dbReference>
<evidence type="ECO:0000313" key="7">
    <source>
        <dbReference type="Proteomes" id="UP001381693"/>
    </source>
</evidence>
<evidence type="ECO:0000259" key="5">
    <source>
        <dbReference type="PROSITE" id="PS51705"/>
    </source>
</evidence>
<dbReference type="PANTHER" id="PTHR10229:SF0">
    <property type="entry name" value="GTP-BINDING PROTEIN 6-RELATED"/>
    <property type="match status" value="1"/>
</dbReference>
<dbReference type="GO" id="GO:0005525">
    <property type="term" value="F:GTP binding"/>
    <property type="evidence" value="ECO:0007669"/>
    <property type="project" value="UniProtKB-KW"/>
</dbReference>
<gene>
    <name evidence="6" type="primary">GTPBP6</name>
    <name evidence="6" type="ORF">SK128_025768</name>
</gene>
<evidence type="ECO:0000256" key="3">
    <source>
        <dbReference type="ARBA" id="ARBA00022842"/>
    </source>
</evidence>
<dbReference type="GO" id="GO:0005737">
    <property type="term" value="C:cytoplasm"/>
    <property type="evidence" value="ECO:0007669"/>
    <property type="project" value="TreeGrafter"/>
</dbReference>
<dbReference type="SUPFAM" id="SSF52540">
    <property type="entry name" value="P-loop containing nucleoside triphosphate hydrolases"/>
    <property type="match status" value="1"/>
</dbReference>
<dbReference type="AlphaFoldDB" id="A0AAN8X1F1"/>
<dbReference type="Proteomes" id="UP001381693">
    <property type="component" value="Unassembled WGS sequence"/>
</dbReference>
<dbReference type="InterPro" id="IPR006073">
    <property type="entry name" value="GTP-bd"/>
</dbReference>
<organism evidence="6 7">
    <name type="scientific">Halocaridina rubra</name>
    <name type="common">Hawaiian red shrimp</name>
    <dbReference type="NCBI Taxonomy" id="373956"/>
    <lineage>
        <taxon>Eukaryota</taxon>
        <taxon>Metazoa</taxon>
        <taxon>Ecdysozoa</taxon>
        <taxon>Arthropoda</taxon>
        <taxon>Crustacea</taxon>
        <taxon>Multicrustacea</taxon>
        <taxon>Malacostraca</taxon>
        <taxon>Eumalacostraca</taxon>
        <taxon>Eucarida</taxon>
        <taxon>Decapoda</taxon>
        <taxon>Pleocyemata</taxon>
        <taxon>Caridea</taxon>
        <taxon>Atyoidea</taxon>
        <taxon>Atyidae</taxon>
        <taxon>Halocaridina</taxon>
    </lineage>
</organism>
<keyword evidence="2" id="KW-0547">Nucleotide-binding</keyword>
<dbReference type="FunFam" id="3.40.50.300:FF:000886">
    <property type="entry name" value="Putative GTP-binding protein 6"/>
    <property type="match status" value="1"/>
</dbReference>
<dbReference type="CDD" id="cd01878">
    <property type="entry name" value="HflX"/>
    <property type="match status" value="1"/>
</dbReference>
<dbReference type="PANTHER" id="PTHR10229">
    <property type="entry name" value="GTP-BINDING PROTEIN HFLX"/>
    <property type="match status" value="1"/>
</dbReference>
<dbReference type="Pfam" id="PF13167">
    <property type="entry name" value="GTP-bdg_N"/>
    <property type="match status" value="1"/>
</dbReference>